<dbReference type="Proteomes" id="UP000633205">
    <property type="component" value="Unassembled WGS sequence"/>
</dbReference>
<organism evidence="3 4">
    <name type="scientific">Microbacterium faecale</name>
    <dbReference type="NCBI Taxonomy" id="1804630"/>
    <lineage>
        <taxon>Bacteria</taxon>
        <taxon>Bacillati</taxon>
        <taxon>Actinomycetota</taxon>
        <taxon>Actinomycetes</taxon>
        <taxon>Micrococcales</taxon>
        <taxon>Microbacteriaceae</taxon>
        <taxon>Microbacterium</taxon>
    </lineage>
</organism>
<proteinExistence type="predicted"/>
<dbReference type="Gene3D" id="3.40.960.10">
    <property type="entry name" value="VSR Endonuclease"/>
    <property type="match status" value="1"/>
</dbReference>
<dbReference type="InterPro" id="IPR007569">
    <property type="entry name" value="DUF559"/>
</dbReference>
<feature type="region of interest" description="Disordered" evidence="1">
    <location>
        <begin position="177"/>
        <end position="202"/>
    </location>
</feature>
<feature type="domain" description="DUF559" evidence="2">
    <location>
        <begin position="237"/>
        <end position="298"/>
    </location>
</feature>
<evidence type="ECO:0000259" key="2">
    <source>
        <dbReference type="Pfam" id="PF04480"/>
    </source>
</evidence>
<reference evidence="3" key="1">
    <citation type="journal article" date="2014" name="Int. J. Syst. Evol. Microbiol.">
        <title>Complete genome sequence of Corynebacterium casei LMG S-19264T (=DSM 44701T), isolated from a smear-ripened cheese.</title>
        <authorList>
            <consortium name="US DOE Joint Genome Institute (JGI-PGF)"/>
            <person name="Walter F."/>
            <person name="Albersmeier A."/>
            <person name="Kalinowski J."/>
            <person name="Ruckert C."/>
        </authorList>
    </citation>
    <scope>NUCLEOTIDE SEQUENCE</scope>
    <source>
        <strain evidence="3">CGMCC 1.15152</strain>
    </source>
</reference>
<evidence type="ECO:0000256" key="1">
    <source>
        <dbReference type="SAM" id="MobiDB-lite"/>
    </source>
</evidence>
<comment type="caution">
    <text evidence="3">The sequence shown here is derived from an EMBL/GenBank/DDBJ whole genome shotgun (WGS) entry which is preliminary data.</text>
</comment>
<accession>A0A917DF77</accession>
<keyword evidence="4" id="KW-1185">Reference proteome</keyword>
<evidence type="ECO:0000313" key="4">
    <source>
        <dbReference type="Proteomes" id="UP000633205"/>
    </source>
</evidence>
<reference evidence="3" key="2">
    <citation type="submission" date="2020-09" db="EMBL/GenBank/DDBJ databases">
        <authorList>
            <person name="Sun Q."/>
            <person name="Zhou Y."/>
        </authorList>
    </citation>
    <scope>NUCLEOTIDE SEQUENCE</scope>
    <source>
        <strain evidence="3">CGMCC 1.15152</strain>
    </source>
</reference>
<dbReference type="EMBL" id="BMHO01000001">
    <property type="protein sequence ID" value="GGD32082.1"/>
    <property type="molecule type" value="Genomic_DNA"/>
</dbReference>
<dbReference type="AlphaFoldDB" id="A0A917DF77"/>
<dbReference type="SUPFAM" id="SSF52980">
    <property type="entry name" value="Restriction endonuclease-like"/>
    <property type="match status" value="1"/>
</dbReference>
<evidence type="ECO:0000313" key="3">
    <source>
        <dbReference type="EMBL" id="GGD32082.1"/>
    </source>
</evidence>
<sequence>MPCVRMIDAMSNNLLPKDLAEAFTVPDAIAHGVSRSRLRHRDLTAPFYGTRARGDIDDLPSRLRLLLDALPAHAFIAGPTAALAWALPLPLPVERMAREVVCIGVPARQNRIRRPGVRGRALQLDPEDVTLRHGLRVTTPERTWVDLSEELSLPRLVAVTDRLLREYVTRHDLDRAHERAGRRKPGRLRRERALGLGDARSESPKESELRVIFHEAHLPRPDLNVDITDRGRFVARVDMLFREARLVVEYQGDYHRDPEQWRRDEMRRAELESLGYRVTYVTAADLLDPEQLVSRIRRLLALA</sequence>
<protein>
    <recommendedName>
        <fullName evidence="2">DUF559 domain-containing protein</fullName>
    </recommendedName>
</protein>
<gene>
    <name evidence="3" type="ORF">GCM10010915_10600</name>
</gene>
<dbReference type="InterPro" id="IPR011335">
    <property type="entry name" value="Restrct_endonuc-II-like"/>
</dbReference>
<feature type="compositionally biased region" description="Basic residues" evidence="1">
    <location>
        <begin position="180"/>
        <end position="190"/>
    </location>
</feature>
<name>A0A917DF77_9MICO</name>
<dbReference type="Pfam" id="PF04480">
    <property type="entry name" value="DUF559"/>
    <property type="match status" value="1"/>
</dbReference>